<dbReference type="AlphaFoldDB" id="A0A6P5KKP4"/>
<dbReference type="RefSeq" id="XP_020846207.1">
    <property type="nucleotide sequence ID" value="XM_020990548.1"/>
</dbReference>
<dbReference type="Pfam" id="PF02886">
    <property type="entry name" value="LBP_BPI_CETP_C"/>
    <property type="match status" value="1"/>
</dbReference>
<dbReference type="Pfam" id="PF01273">
    <property type="entry name" value="LBP_BPI_CETP"/>
    <property type="match status" value="1"/>
</dbReference>
<gene>
    <name evidence="5 6" type="primary">LOC110211324</name>
</gene>
<dbReference type="RefSeq" id="XP_020846208.1">
    <property type="nucleotide sequence ID" value="XM_020990549.1"/>
</dbReference>
<dbReference type="InterPro" id="IPR051660">
    <property type="entry name" value="BPI_fold-BPI/LBP"/>
</dbReference>
<accession>A0A6P5KKP4</accession>
<dbReference type="SUPFAM" id="SSF55394">
    <property type="entry name" value="Bactericidal permeability-increasing protein, BPI"/>
    <property type="match status" value="2"/>
</dbReference>
<dbReference type="Gene3D" id="3.15.20.10">
    <property type="entry name" value="Bactericidal permeability-increasing protein, domain 2"/>
    <property type="match status" value="1"/>
</dbReference>
<dbReference type="GeneID" id="110211324"/>
<dbReference type="Proteomes" id="UP000515140">
    <property type="component" value="Unplaced"/>
</dbReference>
<feature type="chain" id="PRO_5044648343" evidence="2">
    <location>
        <begin position="20"/>
        <end position="460"/>
    </location>
</feature>
<feature type="signal peptide" evidence="2">
    <location>
        <begin position="1"/>
        <end position="19"/>
    </location>
</feature>
<dbReference type="SMART" id="SM00329">
    <property type="entry name" value="BPI2"/>
    <property type="match status" value="1"/>
</dbReference>
<evidence type="ECO:0000313" key="4">
    <source>
        <dbReference type="Proteomes" id="UP000515140"/>
    </source>
</evidence>
<dbReference type="GO" id="GO:0008289">
    <property type="term" value="F:lipid binding"/>
    <property type="evidence" value="ECO:0007669"/>
    <property type="project" value="InterPro"/>
</dbReference>
<dbReference type="PANTHER" id="PTHR46019:SF4">
    <property type="entry name" value="BPI FOLD-CONTAINING FAMILY B MEMBER 4"/>
    <property type="match status" value="1"/>
</dbReference>
<dbReference type="InterPro" id="IPR017942">
    <property type="entry name" value="Lipid-bd_serum_glycop_N"/>
</dbReference>
<evidence type="ECO:0000313" key="6">
    <source>
        <dbReference type="RefSeq" id="XP_020846208.1"/>
    </source>
</evidence>
<evidence type="ECO:0000259" key="3">
    <source>
        <dbReference type="SMART" id="SM00329"/>
    </source>
</evidence>
<name>A0A6P5KKP4_PHACI</name>
<dbReference type="InterPro" id="IPR001124">
    <property type="entry name" value="Lipid-bd_serum_glycop_C"/>
</dbReference>
<dbReference type="InterPro" id="IPR017943">
    <property type="entry name" value="Bactericidal_perm-incr_a/b_dom"/>
</dbReference>
<proteinExistence type="inferred from homology"/>
<keyword evidence="2" id="KW-0732">Signal</keyword>
<evidence type="ECO:0000256" key="2">
    <source>
        <dbReference type="SAM" id="SignalP"/>
    </source>
</evidence>
<reference evidence="5 6" key="1">
    <citation type="submission" date="2025-04" db="UniProtKB">
        <authorList>
            <consortium name="RefSeq"/>
        </authorList>
    </citation>
    <scope>IDENTIFICATION</scope>
    <source>
        <tissue evidence="5 6">Spleen</tissue>
    </source>
</reference>
<keyword evidence="4" id="KW-1185">Reference proteome</keyword>
<dbReference type="KEGG" id="pcw:110211324"/>
<comment type="similarity">
    <text evidence="1">Belongs to the BPI/LBP/Plunc superfamily. BPI/LBP family.</text>
</comment>
<sequence length="460" mass="49285">MWLLLGFLCGYSLLSCVQGNEDLGVLCTISEQEIQKAWRDKIIGGGILEKQLKLVQLPNLGYGGGLLGSLLSVTNLRIFSIQFFEISVKLKPNLGSQLIILLKLNVDGNCLLNLLSGLINISVDLRLNVDICLGTFSKETIQFVPNNCSMTVGAINVNLLSGLLPIQAQMLIGNSLRGMLPCLICPVAKEALVQTTIQMFNSINSLAPLGTLGTIRYTLAGSPAITGQTVDLNIIVAVRLMEGGSVNIPANLTPVALPRLDGYMVSLGIHQSFLSVILSILINLSPPVFTCNQEMFSECNQLKNAIFPLIPSSCSPCPSSSPLIVKLVLSERPLILLEDGKATVKLFLIIQLFLQKAHNTFFPLMVLKADLFLKANFVVSGCKLMISLSLESISLSLSSSSVGSIQVSGLNPVISKLLEDLFVPSVNGCLVPGIPLPDVMGIKMVDSVVKILSGLLVVCI</sequence>
<dbReference type="Gene3D" id="3.15.10.10">
    <property type="entry name" value="Bactericidal permeability-increasing protein, domain 1"/>
    <property type="match status" value="1"/>
</dbReference>
<dbReference type="PANTHER" id="PTHR46019">
    <property type="entry name" value="BPI FOLD-CONTAINING FAMILY B MEMBER 4-RELATED"/>
    <property type="match status" value="1"/>
</dbReference>
<protein>
    <submittedName>
        <fullName evidence="5 6">BPI fold-containing family B member 3-like isoform X1</fullName>
    </submittedName>
</protein>
<organism evidence="4 6">
    <name type="scientific">Phascolarctos cinereus</name>
    <name type="common">Koala</name>
    <dbReference type="NCBI Taxonomy" id="38626"/>
    <lineage>
        <taxon>Eukaryota</taxon>
        <taxon>Metazoa</taxon>
        <taxon>Chordata</taxon>
        <taxon>Craniata</taxon>
        <taxon>Vertebrata</taxon>
        <taxon>Euteleostomi</taxon>
        <taxon>Mammalia</taxon>
        <taxon>Metatheria</taxon>
        <taxon>Diprotodontia</taxon>
        <taxon>Phascolarctidae</taxon>
        <taxon>Phascolarctos</taxon>
    </lineage>
</organism>
<evidence type="ECO:0000313" key="5">
    <source>
        <dbReference type="RefSeq" id="XP_020846207.1"/>
    </source>
</evidence>
<evidence type="ECO:0000256" key="1">
    <source>
        <dbReference type="ARBA" id="ARBA00007292"/>
    </source>
</evidence>
<feature type="domain" description="Lipid-binding serum glycoprotein C-terminal" evidence="3">
    <location>
        <begin position="259"/>
        <end position="460"/>
    </location>
</feature>